<evidence type="ECO:0000259" key="5">
    <source>
        <dbReference type="Pfam" id="PF04234"/>
    </source>
</evidence>
<keyword evidence="4" id="KW-0472">Membrane</keyword>
<dbReference type="AlphaFoldDB" id="A0A9D1RYU0"/>
<accession>A0A9D1RYU0</accession>
<dbReference type="GO" id="GO:0046688">
    <property type="term" value="P:response to copper ion"/>
    <property type="evidence" value="ECO:0007669"/>
    <property type="project" value="InterPro"/>
</dbReference>
<evidence type="ECO:0000313" key="6">
    <source>
        <dbReference type="EMBL" id="HIW96828.1"/>
    </source>
</evidence>
<name>A0A9D1RYU0_9CORY</name>
<dbReference type="InterPro" id="IPR007348">
    <property type="entry name" value="CopC_dom"/>
</dbReference>
<comment type="caution">
    <text evidence="6">The sequence shown here is derived from an EMBL/GenBank/DDBJ whole genome shotgun (WGS) entry which is preliminary data.</text>
</comment>
<sequence>MLGGASVIGFAPVASAHDAVLSSTPDEGETISELPSAIVLDFSGEPQEGFNTVSLSRDGEVVFSGEPTTDGHKLTLELPGDVNNDPGEYTVGYQITSSDGHATRGGYTFTLSGDGTTPAPTSEGSSVDEQGEQGEPVTGVPSWLLPLGGIVVISGALVLAIQRYRGLKDD</sequence>
<dbReference type="GO" id="GO:0005507">
    <property type="term" value="F:copper ion binding"/>
    <property type="evidence" value="ECO:0007669"/>
    <property type="project" value="InterPro"/>
</dbReference>
<dbReference type="EMBL" id="DXFZ01000120">
    <property type="protein sequence ID" value="HIW96828.1"/>
    <property type="molecule type" value="Genomic_DNA"/>
</dbReference>
<dbReference type="InterPro" id="IPR014755">
    <property type="entry name" value="Cu-Rt/internalin_Ig-like"/>
</dbReference>
<proteinExistence type="predicted"/>
<reference evidence="6" key="1">
    <citation type="journal article" date="2021" name="PeerJ">
        <title>Extensive microbial diversity within the chicken gut microbiome revealed by metagenomics and culture.</title>
        <authorList>
            <person name="Gilroy R."/>
            <person name="Ravi A."/>
            <person name="Getino M."/>
            <person name="Pursley I."/>
            <person name="Horton D.L."/>
            <person name="Alikhan N.F."/>
            <person name="Baker D."/>
            <person name="Gharbi K."/>
            <person name="Hall N."/>
            <person name="Watson M."/>
            <person name="Adriaenssens E.M."/>
            <person name="Foster-Nyarko E."/>
            <person name="Jarju S."/>
            <person name="Secka A."/>
            <person name="Antonio M."/>
            <person name="Oren A."/>
            <person name="Chaudhuri R.R."/>
            <person name="La Ragione R."/>
            <person name="Hildebrand F."/>
            <person name="Pallen M.J."/>
        </authorList>
    </citation>
    <scope>NUCLEOTIDE SEQUENCE</scope>
    <source>
        <strain evidence="6">4376</strain>
    </source>
</reference>
<gene>
    <name evidence="6" type="ORF">H9867_10205</name>
</gene>
<dbReference type="SUPFAM" id="SSF81296">
    <property type="entry name" value="E set domains"/>
    <property type="match status" value="1"/>
</dbReference>
<keyword evidence="4" id="KW-0812">Transmembrane</keyword>
<evidence type="ECO:0000256" key="4">
    <source>
        <dbReference type="SAM" id="Phobius"/>
    </source>
</evidence>
<keyword evidence="2" id="KW-0186">Copper</keyword>
<feature type="region of interest" description="Disordered" evidence="3">
    <location>
        <begin position="112"/>
        <end position="136"/>
    </location>
</feature>
<dbReference type="GO" id="GO:0042597">
    <property type="term" value="C:periplasmic space"/>
    <property type="evidence" value="ECO:0007669"/>
    <property type="project" value="InterPro"/>
</dbReference>
<keyword evidence="4" id="KW-1133">Transmembrane helix</keyword>
<evidence type="ECO:0000256" key="1">
    <source>
        <dbReference type="ARBA" id="ARBA00022729"/>
    </source>
</evidence>
<dbReference type="Gene3D" id="2.60.40.1220">
    <property type="match status" value="1"/>
</dbReference>
<dbReference type="Proteomes" id="UP000824189">
    <property type="component" value="Unassembled WGS sequence"/>
</dbReference>
<feature type="domain" description="CopC" evidence="5">
    <location>
        <begin position="17"/>
        <end position="111"/>
    </location>
</feature>
<dbReference type="Pfam" id="PF04234">
    <property type="entry name" value="CopC"/>
    <property type="match status" value="1"/>
</dbReference>
<dbReference type="InterPro" id="IPR014756">
    <property type="entry name" value="Ig_E-set"/>
</dbReference>
<keyword evidence="1" id="KW-0732">Signal</keyword>
<reference evidence="6" key="2">
    <citation type="submission" date="2021-04" db="EMBL/GenBank/DDBJ databases">
        <authorList>
            <person name="Gilroy R."/>
        </authorList>
    </citation>
    <scope>NUCLEOTIDE SEQUENCE</scope>
    <source>
        <strain evidence="6">4376</strain>
    </source>
</reference>
<organism evidence="6 7">
    <name type="scientific">Candidatus Corynebacterium gallistercoris</name>
    <dbReference type="NCBI Taxonomy" id="2838530"/>
    <lineage>
        <taxon>Bacteria</taxon>
        <taxon>Bacillati</taxon>
        <taxon>Actinomycetota</taxon>
        <taxon>Actinomycetes</taxon>
        <taxon>Mycobacteriales</taxon>
        <taxon>Corynebacteriaceae</taxon>
        <taxon>Corynebacterium</taxon>
    </lineage>
</organism>
<protein>
    <submittedName>
        <fullName evidence="6">Copper resistance protein CopC</fullName>
    </submittedName>
</protein>
<feature type="transmembrane region" description="Helical" evidence="4">
    <location>
        <begin position="143"/>
        <end position="161"/>
    </location>
</feature>
<feature type="compositionally biased region" description="Polar residues" evidence="3">
    <location>
        <begin position="112"/>
        <end position="128"/>
    </location>
</feature>
<evidence type="ECO:0000313" key="7">
    <source>
        <dbReference type="Proteomes" id="UP000824189"/>
    </source>
</evidence>
<evidence type="ECO:0000256" key="2">
    <source>
        <dbReference type="ARBA" id="ARBA00023008"/>
    </source>
</evidence>
<evidence type="ECO:0000256" key="3">
    <source>
        <dbReference type="SAM" id="MobiDB-lite"/>
    </source>
</evidence>